<feature type="region of interest" description="Disordered" evidence="1">
    <location>
        <begin position="86"/>
        <end position="113"/>
    </location>
</feature>
<sequence length="113" mass="13344">MPIRIVSKSDKKLSQLKDAIRILAWEQYKIDNKKAKGLEGYELFNEEWKDHEIHNMDQNEFNNFIKDLGYTEADLVAERSRYYQNRNQINGTASVPATPQDIEMDNDDNYPPY</sequence>
<feature type="compositionally biased region" description="Polar residues" evidence="1">
    <location>
        <begin position="86"/>
        <end position="97"/>
    </location>
</feature>
<name>A0ABR8D2A4_9NOST</name>
<keyword evidence="3" id="KW-1185">Reference proteome</keyword>
<comment type="caution">
    <text evidence="2">The sequence shown here is derived from an EMBL/GenBank/DDBJ whole genome shotgun (WGS) entry which is preliminary data.</text>
</comment>
<dbReference type="EMBL" id="JACJSG010000004">
    <property type="protein sequence ID" value="MBD2499868.1"/>
    <property type="molecule type" value="Genomic_DNA"/>
</dbReference>
<reference evidence="2 3" key="1">
    <citation type="journal article" date="2020" name="ISME J.">
        <title>Comparative genomics reveals insights into cyanobacterial evolution and habitat adaptation.</title>
        <authorList>
            <person name="Chen M.Y."/>
            <person name="Teng W.K."/>
            <person name="Zhao L."/>
            <person name="Hu C.X."/>
            <person name="Zhou Y.K."/>
            <person name="Han B.P."/>
            <person name="Song L.R."/>
            <person name="Shu W.S."/>
        </authorList>
    </citation>
    <scope>NUCLEOTIDE SEQUENCE [LARGE SCALE GENOMIC DNA]</scope>
    <source>
        <strain evidence="2 3">FACHB-119</strain>
    </source>
</reference>
<gene>
    <name evidence="2" type="ORF">H6G83_04410</name>
</gene>
<organism evidence="2 3">
    <name type="scientific">Anabaena azotica FACHB-119</name>
    <dbReference type="NCBI Taxonomy" id="947527"/>
    <lineage>
        <taxon>Bacteria</taxon>
        <taxon>Bacillati</taxon>
        <taxon>Cyanobacteriota</taxon>
        <taxon>Cyanophyceae</taxon>
        <taxon>Nostocales</taxon>
        <taxon>Nostocaceae</taxon>
        <taxon>Anabaena</taxon>
        <taxon>Anabaena azotica</taxon>
    </lineage>
</organism>
<feature type="compositionally biased region" description="Acidic residues" evidence="1">
    <location>
        <begin position="102"/>
        <end position="113"/>
    </location>
</feature>
<evidence type="ECO:0000313" key="3">
    <source>
        <dbReference type="Proteomes" id="UP000661112"/>
    </source>
</evidence>
<evidence type="ECO:0000256" key="1">
    <source>
        <dbReference type="SAM" id="MobiDB-lite"/>
    </source>
</evidence>
<dbReference type="RefSeq" id="WP_190467532.1">
    <property type="nucleotide sequence ID" value="NZ_JACJSG010000004.1"/>
</dbReference>
<proteinExistence type="predicted"/>
<accession>A0ABR8D2A4</accession>
<protein>
    <submittedName>
        <fullName evidence="2">Uncharacterized protein</fullName>
    </submittedName>
</protein>
<evidence type="ECO:0000313" key="2">
    <source>
        <dbReference type="EMBL" id="MBD2499868.1"/>
    </source>
</evidence>
<dbReference type="Proteomes" id="UP000661112">
    <property type="component" value="Unassembled WGS sequence"/>
</dbReference>